<evidence type="ECO:0000259" key="1">
    <source>
        <dbReference type="Pfam" id="PF01217"/>
    </source>
</evidence>
<proteinExistence type="predicted"/>
<gene>
    <name evidence="2" type="ORF">NAES01612_LOCUS10671</name>
</gene>
<sequence length="169" mass="19478">MEFLPKMHSILAFDAENTVCFHRPFHMIEQWMKLPYEEHADEATKHLLDSTHFRESRMPTAIVNTDKAIFYFQKAEDIILCFITHPDENEIFIAKMVNCIQQSLDELIPDRCSLSSETLRLDIDTFNWVIDAVIDDGVIICINPQKVVAQVKPFVQTKIVNPGNATQAK</sequence>
<reference evidence="2" key="1">
    <citation type="submission" date="2021-01" db="EMBL/GenBank/DDBJ databases">
        <authorList>
            <person name="Corre E."/>
            <person name="Pelletier E."/>
            <person name="Niang G."/>
            <person name="Scheremetjew M."/>
            <person name="Finn R."/>
            <person name="Kale V."/>
            <person name="Holt S."/>
            <person name="Cochrane G."/>
            <person name="Meng A."/>
            <person name="Brown T."/>
            <person name="Cohen L."/>
        </authorList>
    </citation>
    <scope>NUCLEOTIDE SEQUENCE</scope>
    <source>
        <strain evidence="2">SoJaBio B1-5/56/2</strain>
    </source>
</reference>
<dbReference type="EMBL" id="HBKR01016116">
    <property type="protein sequence ID" value="CAE2303991.1"/>
    <property type="molecule type" value="Transcribed_RNA"/>
</dbReference>
<dbReference type="SUPFAM" id="SSF64356">
    <property type="entry name" value="SNARE-like"/>
    <property type="match status" value="1"/>
</dbReference>
<dbReference type="Gene3D" id="3.30.450.60">
    <property type="match status" value="1"/>
</dbReference>
<protein>
    <recommendedName>
        <fullName evidence="1">AP complex mu/sigma subunit domain-containing protein</fullName>
    </recommendedName>
</protein>
<feature type="domain" description="AP complex mu/sigma subunit" evidence="1">
    <location>
        <begin position="36"/>
        <end position="152"/>
    </location>
</feature>
<dbReference type="InterPro" id="IPR022775">
    <property type="entry name" value="AP_mu_sigma_su"/>
</dbReference>
<name>A0A7S4KS95_9EUKA</name>
<evidence type="ECO:0000313" key="2">
    <source>
        <dbReference type="EMBL" id="CAE2303991.1"/>
    </source>
</evidence>
<dbReference type="Pfam" id="PF01217">
    <property type="entry name" value="Clat_adaptor_s"/>
    <property type="match status" value="1"/>
</dbReference>
<dbReference type="InterPro" id="IPR011012">
    <property type="entry name" value="Longin-like_dom_sf"/>
</dbReference>
<accession>A0A7S4KS95</accession>
<dbReference type="AlphaFoldDB" id="A0A7S4KS95"/>
<organism evidence="2">
    <name type="scientific">Paramoeba aestuarina</name>
    <dbReference type="NCBI Taxonomy" id="180227"/>
    <lineage>
        <taxon>Eukaryota</taxon>
        <taxon>Amoebozoa</taxon>
        <taxon>Discosea</taxon>
        <taxon>Flabellinia</taxon>
        <taxon>Dactylopodida</taxon>
        <taxon>Paramoebidae</taxon>
        <taxon>Paramoeba</taxon>
    </lineage>
</organism>